<dbReference type="GO" id="GO:0016705">
    <property type="term" value="F:oxidoreductase activity, acting on paired donors, with incorporation or reduction of molecular oxygen"/>
    <property type="evidence" value="ECO:0007669"/>
    <property type="project" value="UniProtKB-ARBA"/>
</dbReference>
<dbReference type="GO" id="GO:0016020">
    <property type="term" value="C:membrane"/>
    <property type="evidence" value="ECO:0007669"/>
    <property type="project" value="InterPro"/>
</dbReference>
<dbReference type="GO" id="GO:0005737">
    <property type="term" value="C:cytoplasm"/>
    <property type="evidence" value="ECO:0007669"/>
    <property type="project" value="TreeGrafter"/>
</dbReference>
<dbReference type="InterPro" id="IPR036188">
    <property type="entry name" value="FAD/NAD-bd_sf"/>
</dbReference>
<dbReference type="InterPro" id="IPR006076">
    <property type="entry name" value="FAD-dep_OxRdtase"/>
</dbReference>
<accession>A0A9X3REH4</accession>
<evidence type="ECO:0000313" key="7">
    <source>
        <dbReference type="EMBL" id="MCZ8537527.1"/>
    </source>
</evidence>
<keyword evidence="1" id="KW-0001">2Fe-2S</keyword>
<evidence type="ECO:0000256" key="1">
    <source>
        <dbReference type="ARBA" id="ARBA00022714"/>
    </source>
</evidence>
<evidence type="ECO:0000256" key="5">
    <source>
        <dbReference type="ARBA" id="ARBA00023157"/>
    </source>
</evidence>
<keyword evidence="3" id="KW-0408">Iron</keyword>
<reference evidence="7" key="1">
    <citation type="submission" date="2022-05" db="EMBL/GenBank/DDBJ databases">
        <authorList>
            <person name="Colautti A."/>
            <person name="Iacumin L."/>
        </authorList>
    </citation>
    <scope>NUCLEOTIDE SEQUENCE</scope>
    <source>
        <strain evidence="7">SK 55</strain>
    </source>
</reference>
<keyword evidence="5" id="KW-1015">Disulfide bond</keyword>
<dbReference type="InterPro" id="IPR005805">
    <property type="entry name" value="Rieske_Fe-S_prot_C"/>
</dbReference>
<dbReference type="EMBL" id="JAMKBJ010000007">
    <property type="protein sequence ID" value="MCZ8537527.1"/>
    <property type="molecule type" value="Genomic_DNA"/>
</dbReference>
<evidence type="ECO:0000256" key="2">
    <source>
        <dbReference type="ARBA" id="ARBA00022723"/>
    </source>
</evidence>
<protein>
    <submittedName>
        <fullName evidence="7">FAD-dependent oxidoreductase</fullName>
    </submittedName>
</protein>
<dbReference type="SUPFAM" id="SSF50022">
    <property type="entry name" value="ISP domain"/>
    <property type="match status" value="1"/>
</dbReference>
<dbReference type="Proteomes" id="UP001152173">
    <property type="component" value="Unassembled WGS sequence"/>
</dbReference>
<dbReference type="SUPFAM" id="SSF51905">
    <property type="entry name" value="FAD/NAD(P)-binding domain"/>
    <property type="match status" value="1"/>
</dbReference>
<dbReference type="PANTHER" id="PTHR13847">
    <property type="entry name" value="SARCOSINE DEHYDROGENASE-RELATED"/>
    <property type="match status" value="1"/>
</dbReference>
<organism evidence="7 8">
    <name type="scientific">Paenisporosarcina quisquiliarum</name>
    <dbReference type="NCBI Taxonomy" id="365346"/>
    <lineage>
        <taxon>Bacteria</taxon>
        <taxon>Bacillati</taxon>
        <taxon>Bacillota</taxon>
        <taxon>Bacilli</taxon>
        <taxon>Bacillales</taxon>
        <taxon>Caryophanaceae</taxon>
        <taxon>Paenisporosarcina</taxon>
    </lineage>
</organism>
<dbReference type="PRINTS" id="PR00162">
    <property type="entry name" value="RIESKE"/>
</dbReference>
<evidence type="ECO:0000259" key="6">
    <source>
        <dbReference type="PROSITE" id="PS51296"/>
    </source>
</evidence>
<dbReference type="AlphaFoldDB" id="A0A9X3REH4"/>
<dbReference type="GO" id="GO:0004497">
    <property type="term" value="F:monooxygenase activity"/>
    <property type="evidence" value="ECO:0007669"/>
    <property type="project" value="UniProtKB-ARBA"/>
</dbReference>
<proteinExistence type="predicted"/>
<dbReference type="Gene3D" id="2.102.10.10">
    <property type="entry name" value="Rieske [2Fe-2S] iron-sulphur domain"/>
    <property type="match status" value="1"/>
</dbReference>
<comment type="caution">
    <text evidence="7">The sequence shown here is derived from an EMBL/GenBank/DDBJ whole genome shotgun (WGS) entry which is preliminary data.</text>
</comment>
<evidence type="ECO:0000256" key="3">
    <source>
        <dbReference type="ARBA" id="ARBA00023004"/>
    </source>
</evidence>
<dbReference type="InterPro" id="IPR038010">
    <property type="entry name" value="YhfW_C"/>
</dbReference>
<dbReference type="GO" id="GO:0046872">
    <property type="term" value="F:metal ion binding"/>
    <property type="evidence" value="ECO:0007669"/>
    <property type="project" value="UniProtKB-KW"/>
</dbReference>
<dbReference type="Gene3D" id="3.50.50.60">
    <property type="entry name" value="FAD/NAD(P)-binding domain"/>
    <property type="match status" value="1"/>
</dbReference>
<dbReference type="GO" id="GO:0051537">
    <property type="term" value="F:2 iron, 2 sulfur cluster binding"/>
    <property type="evidence" value="ECO:0007669"/>
    <property type="project" value="UniProtKB-KW"/>
</dbReference>
<evidence type="ECO:0000256" key="4">
    <source>
        <dbReference type="ARBA" id="ARBA00023014"/>
    </source>
</evidence>
<gene>
    <name evidence="7" type="ORF">M9R32_10070</name>
</gene>
<dbReference type="Pfam" id="PF00355">
    <property type="entry name" value="Rieske"/>
    <property type="match status" value="1"/>
</dbReference>
<sequence>MCALDLPKFTKSYWRKEHSNKTYPPFESDVSAEVCIIGAGITGVTAAYSLAKAGVKVIVIEGSKIASGTTGFTTAKITAQHGIIYDELIQTFGKTTARQYYDANQQAREQIQKWVTELSIDCDFEERHAVLYAQTSQGVDQLHTEKAAYDKLGIPGELSISMNELPFPVSETLTLPNQAQFHPVKYINGLVKEAQNLGVTFYENTRASSLKHNDEIVIETTNGKKITAKQVLVTSHFPFNDKNGLYFSKLSPQRSYAVCVRVPDEHLNGMYINVEKPTRSIRTAKGDKGENYVIVGGEGHKAGQYEDPTHDESTVERYETLVQFAKQHFPVQSIDTHWSAQDLETLDRVPYIGEMTSGLPHVFVATGFAKWGMTNGTAAGLLLADLVQNKFNVNKELYSPTRSKLKQHDTKNFVKENTNVAKELVKGKFTRPSDTLENLQVDEGRIVMIDHHKTGAYKDEHGKIHLVKPTCTHLGCDVHWNNSERSWDCPCHGSRFSYTGEVLEGPAVKPLERR</sequence>
<dbReference type="Pfam" id="PF01266">
    <property type="entry name" value="DAO"/>
    <property type="match status" value="1"/>
</dbReference>
<dbReference type="Gene3D" id="3.30.9.10">
    <property type="entry name" value="D-Amino Acid Oxidase, subunit A, domain 2"/>
    <property type="match status" value="1"/>
</dbReference>
<dbReference type="InterPro" id="IPR036922">
    <property type="entry name" value="Rieske_2Fe-2S_sf"/>
</dbReference>
<dbReference type="PROSITE" id="PS51296">
    <property type="entry name" value="RIESKE"/>
    <property type="match status" value="1"/>
</dbReference>
<keyword evidence="4" id="KW-0411">Iron-sulfur</keyword>
<evidence type="ECO:0000313" key="8">
    <source>
        <dbReference type="Proteomes" id="UP001152173"/>
    </source>
</evidence>
<dbReference type="InterPro" id="IPR017941">
    <property type="entry name" value="Rieske_2Fe-2S"/>
</dbReference>
<feature type="domain" description="Rieske" evidence="6">
    <location>
        <begin position="427"/>
        <end position="514"/>
    </location>
</feature>
<dbReference type="FunFam" id="2.102.10.10:FF:000014">
    <property type="entry name" value="Oxidoreductase, FAD dependent"/>
    <property type="match status" value="1"/>
</dbReference>
<keyword evidence="8" id="KW-1185">Reference proteome</keyword>
<dbReference type="CDD" id="cd03477">
    <property type="entry name" value="Rieske_YhfW_C"/>
    <property type="match status" value="1"/>
</dbReference>
<keyword evidence="2" id="KW-0479">Metal-binding</keyword>
<name>A0A9X3REH4_9BACL</name>
<dbReference type="PANTHER" id="PTHR13847:SF274">
    <property type="entry name" value="RIESKE 2FE-2S IRON-SULFUR PROTEIN YHFW-RELATED"/>
    <property type="match status" value="1"/>
</dbReference>